<sequence>MKNPASRFASTLLALSLSLAAALPMSAHAQVAGLGRVDLLKENLTVPGKELVQVRVDFAPGVKAPRHSHPGEEVAFVLEGTLEYQIDGQPPVTLTAGQTLFIPAGAVHSAHNVGSGESRELATYIVEKDKPLVKLAK</sequence>
<organism evidence="3 4">
    <name type="scientific">Pseudoduganella lutea</name>
    <dbReference type="NCBI Taxonomy" id="321985"/>
    <lineage>
        <taxon>Bacteria</taxon>
        <taxon>Pseudomonadati</taxon>
        <taxon>Pseudomonadota</taxon>
        <taxon>Betaproteobacteria</taxon>
        <taxon>Burkholderiales</taxon>
        <taxon>Oxalobacteraceae</taxon>
        <taxon>Telluria group</taxon>
        <taxon>Pseudoduganella</taxon>
    </lineage>
</organism>
<evidence type="ECO:0000256" key="1">
    <source>
        <dbReference type="SAM" id="SignalP"/>
    </source>
</evidence>
<evidence type="ECO:0000313" key="4">
    <source>
        <dbReference type="Proteomes" id="UP000290637"/>
    </source>
</evidence>
<dbReference type="EMBL" id="CP035913">
    <property type="protein sequence ID" value="QBE64333.1"/>
    <property type="molecule type" value="Genomic_DNA"/>
</dbReference>
<feature type="domain" description="Cupin type-2" evidence="2">
    <location>
        <begin position="55"/>
        <end position="119"/>
    </location>
</feature>
<dbReference type="Gene3D" id="2.60.120.10">
    <property type="entry name" value="Jelly Rolls"/>
    <property type="match status" value="1"/>
</dbReference>
<dbReference type="CDD" id="cd02235">
    <property type="entry name" value="cupin_BLL4011-like"/>
    <property type="match status" value="1"/>
</dbReference>
<evidence type="ECO:0000259" key="2">
    <source>
        <dbReference type="Pfam" id="PF07883"/>
    </source>
</evidence>
<accession>A0A4V0Z3R2</accession>
<reference evidence="3 4" key="1">
    <citation type="submission" date="2019-02" db="EMBL/GenBank/DDBJ databases">
        <title>Draft Genome Sequences of Six Type Strains of the Genus Massilia.</title>
        <authorList>
            <person name="Miess H."/>
            <person name="Frediansyhah A."/>
            <person name="Gross H."/>
        </authorList>
    </citation>
    <scope>NUCLEOTIDE SEQUENCE [LARGE SCALE GENOMIC DNA]</scope>
    <source>
        <strain evidence="3 4">DSM 17473</strain>
    </source>
</reference>
<proteinExistence type="predicted"/>
<dbReference type="KEGG" id="plue:EWM63_16140"/>
<gene>
    <name evidence="3" type="ORF">EWM63_16140</name>
</gene>
<dbReference type="OrthoDB" id="9793521at2"/>
<feature type="chain" id="PRO_5020882000" evidence="1">
    <location>
        <begin position="30"/>
        <end position="137"/>
    </location>
</feature>
<dbReference type="InterPro" id="IPR014710">
    <property type="entry name" value="RmlC-like_jellyroll"/>
</dbReference>
<keyword evidence="4" id="KW-1185">Reference proteome</keyword>
<name>A0A4V0Z3R2_9BURK</name>
<dbReference type="Proteomes" id="UP000290637">
    <property type="component" value="Chromosome"/>
</dbReference>
<evidence type="ECO:0000313" key="3">
    <source>
        <dbReference type="EMBL" id="QBE64333.1"/>
    </source>
</evidence>
<dbReference type="InterPro" id="IPR011051">
    <property type="entry name" value="RmlC_Cupin_sf"/>
</dbReference>
<dbReference type="PANTHER" id="PTHR38599">
    <property type="entry name" value="CUPIN DOMAIN PROTEIN (AFU_ORTHOLOGUE AFUA_3G13620)"/>
    <property type="match status" value="1"/>
</dbReference>
<dbReference type="AlphaFoldDB" id="A0A4V0Z3R2"/>
<feature type="signal peptide" evidence="1">
    <location>
        <begin position="1"/>
        <end position="29"/>
    </location>
</feature>
<dbReference type="PANTHER" id="PTHR38599:SF1">
    <property type="entry name" value="CUPIN DOMAIN PROTEIN (AFU_ORTHOLOGUE AFUA_3G13620)"/>
    <property type="match status" value="1"/>
</dbReference>
<protein>
    <submittedName>
        <fullName evidence="3">Cupin domain-containing protein</fullName>
    </submittedName>
</protein>
<dbReference type="InterPro" id="IPR013096">
    <property type="entry name" value="Cupin_2"/>
</dbReference>
<dbReference type="Pfam" id="PF07883">
    <property type="entry name" value="Cupin_2"/>
    <property type="match status" value="1"/>
</dbReference>
<dbReference type="RefSeq" id="WP_130187453.1">
    <property type="nucleotide sequence ID" value="NZ_CP035913.1"/>
</dbReference>
<dbReference type="SUPFAM" id="SSF51182">
    <property type="entry name" value="RmlC-like cupins"/>
    <property type="match status" value="1"/>
</dbReference>
<keyword evidence="1" id="KW-0732">Signal</keyword>